<dbReference type="Proteomes" id="UP000616114">
    <property type="component" value="Unassembled WGS sequence"/>
</dbReference>
<dbReference type="CDD" id="cd04301">
    <property type="entry name" value="NAT_SF"/>
    <property type="match status" value="1"/>
</dbReference>
<dbReference type="InterPro" id="IPR016181">
    <property type="entry name" value="Acyl_CoA_acyltransferase"/>
</dbReference>
<organism evidence="2 3">
    <name type="scientific">Sediminivirga luteola</name>
    <dbReference type="NCBI Taxonomy" id="1774748"/>
    <lineage>
        <taxon>Bacteria</taxon>
        <taxon>Bacillati</taxon>
        <taxon>Actinomycetota</taxon>
        <taxon>Actinomycetes</taxon>
        <taxon>Micrococcales</taxon>
        <taxon>Brevibacteriaceae</taxon>
        <taxon>Sediminivirga</taxon>
    </lineage>
</organism>
<dbReference type="SUPFAM" id="SSF55729">
    <property type="entry name" value="Acyl-CoA N-acyltransferases (Nat)"/>
    <property type="match status" value="1"/>
</dbReference>
<evidence type="ECO:0000313" key="2">
    <source>
        <dbReference type="EMBL" id="GGA23974.1"/>
    </source>
</evidence>
<evidence type="ECO:0000259" key="1">
    <source>
        <dbReference type="PROSITE" id="PS51186"/>
    </source>
</evidence>
<name>A0A8J2U058_9MICO</name>
<sequence>MMEVMSTAEPRIVEGPGLTAAEVYGIWKIRDLVFAFEQHCEEPEVDDLDLLPGTVHLWFADAQGPTSYIRVYRDADGILHLGRVATRKDQRGKGLAGRLLRAAHERWAGEEIAISAQAYLEQWYAGFGYQRRGDEYMEAGIPHVPMRRPAMDAQGSGSPSG</sequence>
<reference evidence="2" key="1">
    <citation type="journal article" date="2014" name="Int. J. Syst. Evol. Microbiol.">
        <title>Complete genome sequence of Corynebacterium casei LMG S-19264T (=DSM 44701T), isolated from a smear-ripened cheese.</title>
        <authorList>
            <consortium name="US DOE Joint Genome Institute (JGI-PGF)"/>
            <person name="Walter F."/>
            <person name="Albersmeier A."/>
            <person name="Kalinowski J."/>
            <person name="Ruckert C."/>
        </authorList>
    </citation>
    <scope>NUCLEOTIDE SEQUENCE</scope>
    <source>
        <strain evidence="2">CGMCC 1.12785</strain>
    </source>
</reference>
<evidence type="ECO:0000313" key="3">
    <source>
        <dbReference type="Proteomes" id="UP000616114"/>
    </source>
</evidence>
<dbReference type="AlphaFoldDB" id="A0A8J2U058"/>
<dbReference type="InterPro" id="IPR000182">
    <property type="entry name" value="GNAT_dom"/>
</dbReference>
<dbReference type="EMBL" id="BMFY01000014">
    <property type="protein sequence ID" value="GGA23974.1"/>
    <property type="molecule type" value="Genomic_DNA"/>
</dbReference>
<dbReference type="GO" id="GO:0016747">
    <property type="term" value="F:acyltransferase activity, transferring groups other than amino-acyl groups"/>
    <property type="evidence" value="ECO:0007669"/>
    <property type="project" value="InterPro"/>
</dbReference>
<accession>A0A8J2U058</accession>
<gene>
    <name evidence="2" type="primary">elaA</name>
    <name evidence="2" type="ORF">GCM10011333_28770</name>
</gene>
<dbReference type="Pfam" id="PF13673">
    <property type="entry name" value="Acetyltransf_10"/>
    <property type="match status" value="1"/>
</dbReference>
<protein>
    <submittedName>
        <fullName evidence="2">ElaA protein</fullName>
    </submittedName>
</protein>
<proteinExistence type="predicted"/>
<dbReference type="PROSITE" id="PS51186">
    <property type="entry name" value="GNAT"/>
    <property type="match status" value="1"/>
</dbReference>
<keyword evidence="3" id="KW-1185">Reference proteome</keyword>
<dbReference type="Gene3D" id="3.40.630.30">
    <property type="match status" value="1"/>
</dbReference>
<comment type="caution">
    <text evidence="2">The sequence shown here is derived from an EMBL/GenBank/DDBJ whole genome shotgun (WGS) entry which is preliminary data.</text>
</comment>
<feature type="domain" description="N-acetyltransferase" evidence="1">
    <location>
        <begin position="13"/>
        <end position="151"/>
    </location>
</feature>
<reference evidence="2" key="2">
    <citation type="submission" date="2020-09" db="EMBL/GenBank/DDBJ databases">
        <authorList>
            <person name="Sun Q."/>
            <person name="Zhou Y."/>
        </authorList>
    </citation>
    <scope>NUCLEOTIDE SEQUENCE</scope>
    <source>
        <strain evidence="2">CGMCC 1.12785</strain>
    </source>
</reference>